<dbReference type="AlphaFoldDB" id="A0AA96IEJ7"/>
<proteinExistence type="predicted"/>
<protein>
    <recommendedName>
        <fullName evidence="2">MBL fold metallo-hydrolase</fullName>
    </recommendedName>
</protein>
<name>A0AA96IEJ7_9BACT</name>
<reference evidence="1" key="1">
    <citation type="submission" date="2023-09" db="EMBL/GenBank/DDBJ databases">
        <title>Arcobacter tbilisiensis sp. nov. isolated from chicken meat in Tbilisi, Georgia.</title>
        <authorList>
            <person name="Matthias R."/>
            <person name="Zautner A.E."/>
        </authorList>
    </citation>
    <scope>NUCLEOTIDE SEQUENCE</scope>
    <source>
        <strain evidence="1">LEO 52</strain>
    </source>
</reference>
<dbReference type="Gene3D" id="3.60.15.10">
    <property type="entry name" value="Ribonuclease Z/Hydroxyacylglutathione hydrolase-like"/>
    <property type="match status" value="1"/>
</dbReference>
<dbReference type="InterPro" id="IPR052159">
    <property type="entry name" value="Competence_DNA_uptake"/>
</dbReference>
<sequence length="387" mass="45160">MFKYKVLNVGQGDCIGILNLVKRCKYKNYKIITDLGDGSRDIFKEFIKQNTKLILCLTHSHKDHIGGLKYLDDYKDYVKEIWLPAYYQEIIKIAKILLSLKGSKDIDNEDINKCKNSIEIYNILVKANKKIKIKFVYEGINICSHIKILNPPLNINNIFDIKDKKFEKKILSDDYDDIKDWFENIEIFIKILNNDDFIQYDIPKDLKEYNKIKRKEFFVKFLNYLKEDIDNYLISSNNMNFSNIYTKSKLSTNDCSIVNTFSYTKEKEKICDSLFTGDASIKIFDRLIKNNKLKKVNILKVPHHGSKHNLNENIVNTLNPNFAIISHNNHKFGTSIDGHPNIEIIDILTKNRIKTLYTNDVIKSAPAYNIKCPTSSCLFCNNISYIK</sequence>
<evidence type="ECO:0000313" key="1">
    <source>
        <dbReference type="EMBL" id="WNL29280.1"/>
    </source>
</evidence>
<dbReference type="EMBL" id="CP134854">
    <property type="protein sequence ID" value="WNL29280.1"/>
    <property type="molecule type" value="Genomic_DNA"/>
</dbReference>
<organism evidence="1">
    <name type="scientific">Arcobacter sp. AZ-2023</name>
    <dbReference type="NCBI Taxonomy" id="3074453"/>
    <lineage>
        <taxon>Bacteria</taxon>
        <taxon>Pseudomonadati</taxon>
        <taxon>Campylobacterota</taxon>
        <taxon>Epsilonproteobacteria</taxon>
        <taxon>Campylobacterales</taxon>
        <taxon>Arcobacteraceae</taxon>
        <taxon>Arcobacter</taxon>
    </lineage>
</organism>
<dbReference type="InterPro" id="IPR036866">
    <property type="entry name" value="RibonucZ/Hydroxyglut_hydro"/>
</dbReference>
<dbReference type="PANTHER" id="PTHR30619">
    <property type="entry name" value="DNA INTERNALIZATION/COMPETENCE PROTEIN COMEC/REC2"/>
    <property type="match status" value="1"/>
</dbReference>
<evidence type="ECO:0008006" key="2">
    <source>
        <dbReference type="Google" id="ProtNLM"/>
    </source>
</evidence>
<accession>A0AA96IEJ7</accession>
<dbReference type="SUPFAM" id="SSF56281">
    <property type="entry name" value="Metallo-hydrolase/oxidoreductase"/>
    <property type="match status" value="1"/>
</dbReference>
<dbReference type="PANTHER" id="PTHR30619:SF7">
    <property type="entry name" value="BETA-LACTAMASE DOMAIN PROTEIN"/>
    <property type="match status" value="1"/>
</dbReference>
<gene>
    <name evidence="1" type="ORF">RMQ68_07840</name>
</gene>